<feature type="region of interest" description="Disordered" evidence="9">
    <location>
        <begin position="861"/>
        <end position="891"/>
    </location>
</feature>
<comment type="caution">
    <text evidence="12">The sequence shown here is derived from an EMBL/GenBank/DDBJ whole genome shotgun (WGS) entry which is preliminary data.</text>
</comment>
<name>A0A9W6ZXK0_9STRA</name>
<feature type="transmembrane region" description="Helical" evidence="10">
    <location>
        <begin position="581"/>
        <end position="601"/>
    </location>
</feature>
<evidence type="ECO:0000256" key="5">
    <source>
        <dbReference type="ARBA" id="ARBA00022837"/>
    </source>
</evidence>
<feature type="transmembrane region" description="Helical" evidence="10">
    <location>
        <begin position="225"/>
        <end position="258"/>
    </location>
</feature>
<comment type="subcellular location">
    <subcellularLocation>
        <location evidence="1">Membrane</location>
        <topology evidence="1">Multi-pass membrane protein</topology>
    </subcellularLocation>
</comment>
<dbReference type="GO" id="GO:0005509">
    <property type="term" value="F:calcium ion binding"/>
    <property type="evidence" value="ECO:0007669"/>
    <property type="project" value="InterPro"/>
</dbReference>
<dbReference type="SUPFAM" id="SSF81324">
    <property type="entry name" value="Voltage-gated potassium channels"/>
    <property type="match status" value="2"/>
</dbReference>
<keyword evidence="7 10" id="KW-0472">Membrane</keyword>
<dbReference type="AlphaFoldDB" id="A0A9W6ZXK0"/>
<dbReference type="SMART" id="SM00054">
    <property type="entry name" value="EFh"/>
    <property type="match status" value="2"/>
</dbReference>
<evidence type="ECO:0000256" key="2">
    <source>
        <dbReference type="ARBA" id="ARBA00005253"/>
    </source>
</evidence>
<dbReference type="GO" id="GO:0005248">
    <property type="term" value="F:voltage-gated sodium channel activity"/>
    <property type="evidence" value="ECO:0007669"/>
    <property type="project" value="TreeGrafter"/>
</dbReference>
<feature type="region of interest" description="Disordered" evidence="9">
    <location>
        <begin position="47"/>
        <end position="81"/>
    </location>
</feature>
<keyword evidence="8" id="KW-0175">Coiled coil</keyword>
<dbReference type="PANTHER" id="PTHR10037">
    <property type="entry name" value="VOLTAGE-GATED CATION CHANNEL CALCIUM AND SODIUM"/>
    <property type="match status" value="1"/>
</dbReference>
<feature type="compositionally biased region" description="Acidic residues" evidence="9">
    <location>
        <begin position="866"/>
        <end position="875"/>
    </location>
</feature>
<evidence type="ECO:0000313" key="12">
    <source>
        <dbReference type="EMBL" id="GMH58845.1"/>
    </source>
</evidence>
<evidence type="ECO:0000256" key="10">
    <source>
        <dbReference type="SAM" id="Phobius"/>
    </source>
</evidence>
<feature type="transmembrane region" description="Helical" evidence="10">
    <location>
        <begin position="497"/>
        <end position="517"/>
    </location>
</feature>
<evidence type="ECO:0000256" key="9">
    <source>
        <dbReference type="SAM" id="MobiDB-lite"/>
    </source>
</evidence>
<dbReference type="PROSITE" id="PS00018">
    <property type="entry name" value="EF_HAND_1"/>
    <property type="match status" value="2"/>
</dbReference>
<organism evidence="12 13">
    <name type="scientific">Triparma laevis f. longispina</name>
    <dbReference type="NCBI Taxonomy" id="1714387"/>
    <lineage>
        <taxon>Eukaryota</taxon>
        <taxon>Sar</taxon>
        <taxon>Stramenopiles</taxon>
        <taxon>Ochrophyta</taxon>
        <taxon>Bolidophyceae</taxon>
        <taxon>Parmales</taxon>
        <taxon>Triparmaceae</taxon>
        <taxon>Triparma</taxon>
    </lineage>
</organism>
<dbReference type="EMBL" id="BRXW01000482">
    <property type="protein sequence ID" value="GMH58845.1"/>
    <property type="molecule type" value="Genomic_DNA"/>
</dbReference>
<dbReference type="InterPro" id="IPR011992">
    <property type="entry name" value="EF-hand-dom_pair"/>
</dbReference>
<feature type="compositionally biased region" description="Basic and acidic residues" evidence="9">
    <location>
        <begin position="57"/>
        <end position="67"/>
    </location>
</feature>
<dbReference type="InterPro" id="IPR018247">
    <property type="entry name" value="EF_Hand_1_Ca_BS"/>
</dbReference>
<feature type="region of interest" description="Disordered" evidence="9">
    <location>
        <begin position="396"/>
        <end position="416"/>
    </location>
</feature>
<evidence type="ECO:0000259" key="11">
    <source>
        <dbReference type="PROSITE" id="PS50222"/>
    </source>
</evidence>
<dbReference type="Gene3D" id="1.10.287.70">
    <property type="match status" value="2"/>
</dbReference>
<dbReference type="Proteomes" id="UP001165122">
    <property type="component" value="Unassembled WGS sequence"/>
</dbReference>
<sequence>MPAAVVGSSSLVGWSIKGKTGSPSQQCVIGFNKNYLSLGRLSAVSSKMPEEGGSIESIRKEEDKPNEEGGEEEEKSPFPTDKYILPEEWDNPIIKLWLTHISINSRIIALSDLFSNFILVVIIIAGALVGIQTYPGMETDSALIAIDNIILITFCVEILVKMFAEGLAPWRYFLGPEWRWNNFDFLVVMLCMPFVDLGNSIALLRLFRLMRLAKLVRKIPQLQMIIMGLVGGFSSIGYILLLLFLVFYLFAIAGIYAFRENDPWHYGDLWTALLTLFRASTLEDWTDLMYINMFGCDTYANVYVGNADRVVDNSEYWCTFPMEKYWLTQIYFVFFIVVSALVMLSLFVGAVTMSMTESMEAMKEEDEAKQKAKMKAKQLKKIETSRAATMGKTIVDENSTNNSMSPQAKLAPQQSERPIPSRRLTVAIGEMVGLGNPADDALVESTKMQRLMLGAWEGVDLTGMLDEEVRKVFGNPVRQKYHDLSLKAKTIVEDTRFVNFITLVIVIAGALVGAQTYEGWGEMETYEGSGVFVCETDRCKTCGLIDFIILLIFTVEITLKFLAADHAPLRVLLDPWNAFDFLIVLGSWFLGGGMITMLRLLRLLRVLKLVKAFPQLQVIVQALMMGMASIGYIGVILFMVFYVFAILGMIMFAANDPWHFGTLHISMLSLFRASTFEDWTDIMYINMYGCDQYGYSAWPEYCTDPHASGAMAGIFFVIFVIIGGLVLLTLFIGVVSTSMDEAQQGQREEAEMEEKVKDLQKEKNVDKEEIEIYRKIFSMLDLDGGGTIEEEELRVGLESIGKQPTDDELTEMLKQVDEDNSGEIDLAEFIQFMYNMKIGKSAASDKDYEIGKKEFDKRVQKRMNGEIDDEKEEEETGKRGLPGQGVKIHPK</sequence>
<keyword evidence="5" id="KW-0106">Calcium</keyword>
<evidence type="ECO:0000313" key="13">
    <source>
        <dbReference type="Proteomes" id="UP001165122"/>
    </source>
</evidence>
<feature type="transmembrane region" description="Helical" evidence="10">
    <location>
        <begin position="714"/>
        <end position="735"/>
    </location>
</feature>
<feature type="transmembrane region" description="Helical" evidence="10">
    <location>
        <begin position="183"/>
        <end position="204"/>
    </location>
</feature>
<keyword evidence="3 10" id="KW-0812">Transmembrane</keyword>
<keyword evidence="6 10" id="KW-1133">Transmembrane helix</keyword>
<dbReference type="GO" id="GO:0001518">
    <property type="term" value="C:voltage-gated sodium channel complex"/>
    <property type="evidence" value="ECO:0007669"/>
    <property type="project" value="TreeGrafter"/>
</dbReference>
<evidence type="ECO:0000256" key="8">
    <source>
        <dbReference type="SAM" id="Coils"/>
    </source>
</evidence>
<dbReference type="Pfam" id="PF00520">
    <property type="entry name" value="Ion_trans"/>
    <property type="match status" value="2"/>
</dbReference>
<feature type="transmembrane region" description="Helical" evidence="10">
    <location>
        <begin position="330"/>
        <end position="353"/>
    </location>
</feature>
<dbReference type="Gene3D" id="1.20.120.350">
    <property type="entry name" value="Voltage-gated potassium channels. Chain C"/>
    <property type="match status" value="2"/>
</dbReference>
<feature type="transmembrane region" description="Helical" evidence="10">
    <location>
        <begin position="622"/>
        <end position="654"/>
    </location>
</feature>
<accession>A0A9W6ZXK0</accession>
<proteinExistence type="inferred from homology"/>
<evidence type="ECO:0000256" key="7">
    <source>
        <dbReference type="ARBA" id="ARBA00023136"/>
    </source>
</evidence>
<feature type="domain" description="EF-hand" evidence="11">
    <location>
        <begin position="804"/>
        <end position="839"/>
    </location>
</feature>
<feature type="coiled-coil region" evidence="8">
    <location>
        <begin position="742"/>
        <end position="776"/>
    </location>
</feature>
<comment type="similarity">
    <text evidence="2">Belongs to the centrin family.</text>
</comment>
<dbReference type="InterPro" id="IPR002048">
    <property type="entry name" value="EF_hand_dom"/>
</dbReference>
<evidence type="ECO:0000256" key="4">
    <source>
        <dbReference type="ARBA" id="ARBA00022737"/>
    </source>
</evidence>
<dbReference type="Pfam" id="PF13499">
    <property type="entry name" value="EF-hand_7"/>
    <property type="match status" value="1"/>
</dbReference>
<gene>
    <name evidence="12" type="ORF">TrLO_g7999</name>
</gene>
<evidence type="ECO:0000256" key="1">
    <source>
        <dbReference type="ARBA" id="ARBA00004141"/>
    </source>
</evidence>
<evidence type="ECO:0000256" key="3">
    <source>
        <dbReference type="ARBA" id="ARBA00022692"/>
    </source>
</evidence>
<feature type="domain" description="EF-hand" evidence="11">
    <location>
        <begin position="768"/>
        <end position="803"/>
    </location>
</feature>
<evidence type="ECO:0000256" key="6">
    <source>
        <dbReference type="ARBA" id="ARBA00022989"/>
    </source>
</evidence>
<keyword evidence="13" id="KW-1185">Reference proteome</keyword>
<dbReference type="InterPro" id="IPR027359">
    <property type="entry name" value="Volt_channel_dom_sf"/>
</dbReference>
<dbReference type="PANTHER" id="PTHR10037:SF62">
    <property type="entry name" value="SODIUM CHANNEL PROTEIN 60E"/>
    <property type="match status" value="1"/>
</dbReference>
<dbReference type="GO" id="GO:0043226">
    <property type="term" value="C:organelle"/>
    <property type="evidence" value="ECO:0007669"/>
    <property type="project" value="UniProtKB-ARBA"/>
</dbReference>
<dbReference type="Gene3D" id="1.10.238.10">
    <property type="entry name" value="EF-hand"/>
    <property type="match status" value="1"/>
</dbReference>
<dbReference type="OrthoDB" id="416585at2759"/>
<dbReference type="InterPro" id="IPR043203">
    <property type="entry name" value="VGCC_Ca_Na"/>
</dbReference>
<dbReference type="PROSITE" id="PS50222">
    <property type="entry name" value="EF_HAND_2"/>
    <property type="match status" value="2"/>
</dbReference>
<feature type="transmembrane region" description="Helical" evidence="10">
    <location>
        <begin position="113"/>
        <end position="131"/>
    </location>
</feature>
<dbReference type="FunFam" id="1.10.238.10:FF:000178">
    <property type="entry name" value="Calmodulin-2 A"/>
    <property type="match status" value="1"/>
</dbReference>
<keyword evidence="4" id="KW-0677">Repeat</keyword>
<dbReference type="SUPFAM" id="SSF47473">
    <property type="entry name" value="EF-hand"/>
    <property type="match status" value="1"/>
</dbReference>
<reference evidence="13" key="1">
    <citation type="journal article" date="2023" name="Commun. Biol.">
        <title>Genome analysis of Parmales, the sister group of diatoms, reveals the evolutionary specialization of diatoms from phago-mixotrophs to photoautotrophs.</title>
        <authorList>
            <person name="Ban H."/>
            <person name="Sato S."/>
            <person name="Yoshikawa S."/>
            <person name="Yamada K."/>
            <person name="Nakamura Y."/>
            <person name="Ichinomiya M."/>
            <person name="Sato N."/>
            <person name="Blanc-Mathieu R."/>
            <person name="Endo H."/>
            <person name="Kuwata A."/>
            <person name="Ogata H."/>
        </authorList>
    </citation>
    <scope>NUCLEOTIDE SEQUENCE [LARGE SCALE GENOMIC DNA]</scope>
    <source>
        <strain evidence="13">NIES 3700</strain>
    </source>
</reference>
<protein>
    <recommendedName>
        <fullName evidence="11">EF-hand domain-containing protein</fullName>
    </recommendedName>
</protein>
<dbReference type="InterPro" id="IPR005821">
    <property type="entry name" value="Ion_trans_dom"/>
</dbReference>
<dbReference type="CDD" id="cd00051">
    <property type="entry name" value="EFh"/>
    <property type="match status" value="1"/>
</dbReference>
<feature type="transmembrane region" description="Helical" evidence="10">
    <location>
        <begin position="143"/>
        <end position="163"/>
    </location>
</feature>